<dbReference type="OrthoDB" id="441198at2759"/>
<evidence type="ECO:0000313" key="3">
    <source>
        <dbReference type="EMBL" id="CAE7678361.1"/>
    </source>
</evidence>
<feature type="transmembrane region" description="Helical" evidence="2">
    <location>
        <begin position="455"/>
        <end position="475"/>
    </location>
</feature>
<feature type="region of interest" description="Disordered" evidence="1">
    <location>
        <begin position="153"/>
        <end position="178"/>
    </location>
</feature>
<name>A0A812WM11_SYMPI</name>
<evidence type="ECO:0000256" key="1">
    <source>
        <dbReference type="SAM" id="MobiDB-lite"/>
    </source>
</evidence>
<reference evidence="3" key="1">
    <citation type="submission" date="2021-02" db="EMBL/GenBank/DDBJ databases">
        <authorList>
            <person name="Dougan E. K."/>
            <person name="Rhodes N."/>
            <person name="Thang M."/>
            <person name="Chan C."/>
        </authorList>
    </citation>
    <scope>NUCLEOTIDE SEQUENCE</scope>
</reference>
<comment type="caution">
    <text evidence="3">The sequence shown here is derived from an EMBL/GenBank/DDBJ whole genome shotgun (WGS) entry which is preliminary data.</text>
</comment>
<sequence length="547" mass="60792">MSGPPYERLSKAFLRRRTVVAISVYFCVTIVLAERLPVDEVELEEDSDKASSKPAAPEVPVKPAKTADAEASEKASPTPAPKAQAAVKASSALALKENVSLQGSDSVQKVSTALTVAKTKATRHRLFGRRISEAAHEGRISVIAKTHGRRHKRWDLGNDYSSDSEHEEDEDDAPSPESISRYQKLTDDQRQQMRVLEQELDSSHPSNTSGVLSPVAEQPMLLAVAGGIGASVGNTGSINFDRDLIRRMKMQDLVVMCLLLFVYFATLSFSACLAHRQAANRSRVKFYADPRMYISTVDQAEETAFLEAFNQQPKQVHLRVTGYLPVTNNFPGSFFWRDGLYAVSFSFALDLTPWVARASLREPEDTDDEDAPEAGVPAEDLVKLRKFLAEDANDMAIVEMRKSIDWSCWEELAMNIKHQIRQSGFQGVINIDRTEQEDMCVYKNTQWANFMHGKALKVLLALSVVGWLFYVPYMWGRCIHLPIRCAHSVKISISDFWPFIADGLSANGFLVGEAPQAVFPAQQALARAQEADSSDEENDDTNRANGE</sequence>
<dbReference type="Proteomes" id="UP000649617">
    <property type="component" value="Unassembled WGS sequence"/>
</dbReference>
<feature type="transmembrane region" description="Helical" evidence="2">
    <location>
        <begin position="253"/>
        <end position="274"/>
    </location>
</feature>
<organism evidence="3 4">
    <name type="scientific">Symbiodinium pilosum</name>
    <name type="common">Dinoflagellate</name>
    <dbReference type="NCBI Taxonomy" id="2952"/>
    <lineage>
        <taxon>Eukaryota</taxon>
        <taxon>Sar</taxon>
        <taxon>Alveolata</taxon>
        <taxon>Dinophyceae</taxon>
        <taxon>Suessiales</taxon>
        <taxon>Symbiodiniaceae</taxon>
        <taxon>Symbiodinium</taxon>
    </lineage>
</organism>
<keyword evidence="2" id="KW-0472">Membrane</keyword>
<accession>A0A812WM11</accession>
<proteinExistence type="predicted"/>
<feature type="region of interest" description="Disordered" evidence="1">
    <location>
        <begin position="44"/>
        <end position="83"/>
    </location>
</feature>
<feature type="compositionally biased region" description="Acidic residues" evidence="1">
    <location>
        <begin position="165"/>
        <end position="174"/>
    </location>
</feature>
<evidence type="ECO:0000256" key="2">
    <source>
        <dbReference type="SAM" id="Phobius"/>
    </source>
</evidence>
<keyword evidence="2" id="KW-0812">Transmembrane</keyword>
<feature type="compositionally biased region" description="Low complexity" evidence="1">
    <location>
        <begin position="53"/>
        <end position="64"/>
    </location>
</feature>
<gene>
    <name evidence="3" type="ORF">SPIL2461_LOCUS18844</name>
</gene>
<keyword evidence="2" id="KW-1133">Transmembrane helix</keyword>
<dbReference type="EMBL" id="CAJNIZ010044102">
    <property type="protein sequence ID" value="CAE7678361.1"/>
    <property type="molecule type" value="Genomic_DNA"/>
</dbReference>
<keyword evidence="4" id="KW-1185">Reference proteome</keyword>
<feature type="region of interest" description="Disordered" evidence="1">
    <location>
        <begin position="523"/>
        <end position="547"/>
    </location>
</feature>
<evidence type="ECO:0000313" key="4">
    <source>
        <dbReference type="Proteomes" id="UP000649617"/>
    </source>
</evidence>
<dbReference type="AlphaFoldDB" id="A0A812WM11"/>
<protein>
    <recommendedName>
        <fullName evidence="5">Transmembrane protein</fullName>
    </recommendedName>
</protein>
<evidence type="ECO:0008006" key="5">
    <source>
        <dbReference type="Google" id="ProtNLM"/>
    </source>
</evidence>